<evidence type="ECO:0000256" key="2">
    <source>
        <dbReference type="ARBA" id="ARBA00001936"/>
    </source>
</evidence>
<dbReference type="PIRSF" id="PIRSF001259">
    <property type="entry name" value="RibA"/>
    <property type="match status" value="1"/>
</dbReference>
<dbReference type="Pfam" id="PF00926">
    <property type="entry name" value="DHBP_synthase"/>
    <property type="match status" value="1"/>
</dbReference>
<evidence type="ECO:0000256" key="13">
    <source>
        <dbReference type="ARBA" id="ARBA00023239"/>
    </source>
</evidence>
<dbReference type="GO" id="GO:0005829">
    <property type="term" value="C:cytosol"/>
    <property type="evidence" value="ECO:0007669"/>
    <property type="project" value="TreeGrafter"/>
</dbReference>
<evidence type="ECO:0000256" key="7">
    <source>
        <dbReference type="ARBA" id="ARBA00012153"/>
    </source>
</evidence>
<comment type="cofactor">
    <cofactor evidence="14">
        <name>Mg(2+)</name>
        <dbReference type="ChEBI" id="CHEBI:18420"/>
    </cofactor>
    <cofactor evidence="14">
        <name>Mn(2+)</name>
        <dbReference type="ChEBI" id="CHEBI:29035"/>
    </cofactor>
    <text evidence="14">Binds 2 divalent metal cations per subunit. Magnesium or manganese.</text>
</comment>
<feature type="binding site" evidence="14">
    <location>
        <position position="32"/>
    </location>
    <ligand>
        <name>D-ribulose 5-phosphate</name>
        <dbReference type="ChEBI" id="CHEBI:58121"/>
    </ligand>
</feature>
<dbReference type="NCBIfam" id="TIGR00506">
    <property type="entry name" value="ribB"/>
    <property type="match status" value="1"/>
</dbReference>
<evidence type="ECO:0000256" key="11">
    <source>
        <dbReference type="ARBA" id="ARBA00022842"/>
    </source>
</evidence>
<keyword evidence="10 14" id="KW-0479">Metal-binding</keyword>
<evidence type="ECO:0000256" key="8">
    <source>
        <dbReference type="ARBA" id="ARBA00018836"/>
    </source>
</evidence>
<dbReference type="GO" id="GO:0009231">
    <property type="term" value="P:riboflavin biosynthetic process"/>
    <property type="evidence" value="ECO:0007669"/>
    <property type="project" value="UniProtKB-UniRule"/>
</dbReference>
<dbReference type="InterPro" id="IPR036144">
    <property type="entry name" value="RibA-like_sf"/>
</dbReference>
<sequence>MELSSIEEILADYREGKMVILMDDEDRENEGDLLIPAAKVTPEAINFMARYGRGLICLTLTKERCQQLHLPLMVRDNQDPHGTNFTVSIEAAEGVSTGISASDRAITVLAAVKTDAQPSDIVTPGHIFPLMARPGGVLTRAGHTEAGCDLARLAGFEPASVIVEIMNEDGSMARRDDLERFAQEHGLKLGTVADLIQYRLQNEKTVERVSSCNLPTRHGEFKLYAYEDRLDHKAHFALVCGEIKPDEPTLVRVHMQDTLCDLLGSQRQECGWSLDEAMQQIQMAGAGVIVVLRKHEEAVDLLDRVARYQLADRGIQHPDSYVEDDAKTYGLGAQILADLGVTRLRVIGSNWKLTGLSGFGLQIEQYIDKKGNSNENISR</sequence>
<dbReference type="GO" id="GO:0000287">
    <property type="term" value="F:magnesium ion binding"/>
    <property type="evidence" value="ECO:0007669"/>
    <property type="project" value="UniProtKB-UniRule"/>
</dbReference>
<evidence type="ECO:0000256" key="9">
    <source>
        <dbReference type="ARBA" id="ARBA00022619"/>
    </source>
</evidence>
<comment type="similarity">
    <text evidence="5">In the N-terminal section; belongs to the DHBP synthase family.</text>
</comment>
<evidence type="ECO:0000256" key="14">
    <source>
        <dbReference type="HAMAP-Rule" id="MF_00180"/>
    </source>
</evidence>
<evidence type="ECO:0000256" key="6">
    <source>
        <dbReference type="ARBA" id="ARBA00008976"/>
    </source>
</evidence>
<dbReference type="PANTHER" id="PTHR21327:SF34">
    <property type="entry name" value="3,4-DIHYDROXY-2-BUTANONE 4-PHOSPHATE SYNTHASE"/>
    <property type="match status" value="1"/>
</dbReference>
<dbReference type="Proteomes" id="UP000005380">
    <property type="component" value="Chromosome"/>
</dbReference>
<dbReference type="UniPathway" id="UPA00275">
    <property type="reaction ID" value="UER00399"/>
</dbReference>
<feature type="site" description="Essential for catalytic activity" evidence="14">
    <location>
        <position position="164"/>
    </location>
</feature>
<dbReference type="PANTHER" id="PTHR21327">
    <property type="entry name" value="GTP CYCLOHYDROLASE II-RELATED"/>
    <property type="match status" value="1"/>
</dbReference>
<proteinExistence type="inferred from homology"/>
<evidence type="ECO:0000256" key="4">
    <source>
        <dbReference type="ARBA" id="ARBA00004904"/>
    </source>
</evidence>
<dbReference type="GO" id="GO:0008686">
    <property type="term" value="F:3,4-dihydroxy-2-butanone-4-phosphate synthase activity"/>
    <property type="evidence" value="ECO:0007669"/>
    <property type="project" value="UniProtKB-UniRule"/>
</dbReference>
<dbReference type="RefSeq" id="WP_006459210.1">
    <property type="nucleotide sequence ID" value="NZ_CP007030.1"/>
</dbReference>
<feature type="domain" description="GTP cyclohydrolase II" evidence="15">
    <location>
        <begin position="207"/>
        <end position="367"/>
    </location>
</feature>
<keyword evidence="12 14" id="KW-0464">Manganese</keyword>
<dbReference type="GO" id="GO:0030145">
    <property type="term" value="F:manganese ion binding"/>
    <property type="evidence" value="ECO:0007669"/>
    <property type="project" value="UniProtKB-UniRule"/>
</dbReference>
<feature type="binding site" evidence="14">
    <location>
        <position position="143"/>
    </location>
    <ligand>
        <name>Mg(2+)</name>
        <dbReference type="ChEBI" id="CHEBI:18420"/>
        <label>2</label>
    </ligand>
</feature>
<dbReference type="GO" id="GO:0003935">
    <property type="term" value="F:GTP cyclohydrolase II activity"/>
    <property type="evidence" value="ECO:0007669"/>
    <property type="project" value="TreeGrafter"/>
</dbReference>
<feature type="binding site" evidence="14">
    <location>
        <position position="28"/>
    </location>
    <ligand>
        <name>Mg(2+)</name>
        <dbReference type="ChEBI" id="CHEBI:18420"/>
        <label>1</label>
    </ligand>
</feature>
<dbReference type="InterPro" id="IPR017945">
    <property type="entry name" value="DHBP_synth_RibB-like_a/b_dom"/>
</dbReference>
<dbReference type="FunCoup" id="W0DUP7">
    <property type="interactions" value="364"/>
</dbReference>
<comment type="similarity">
    <text evidence="14">Belongs to the DHBP synthase family.</text>
</comment>
<dbReference type="HOGENOM" id="CLU_020273_1_2_6"/>
<name>W0DUP7_9GAMM</name>
<evidence type="ECO:0000256" key="3">
    <source>
        <dbReference type="ARBA" id="ARBA00002284"/>
    </source>
</evidence>
<dbReference type="OrthoDB" id="9793111at2"/>
<dbReference type="STRING" id="717772.THIAE_03725"/>
<keyword evidence="11 14" id="KW-0460">Magnesium</keyword>
<dbReference type="AlphaFoldDB" id="W0DUP7"/>
<dbReference type="eggNOG" id="COG0108">
    <property type="taxonomic scope" value="Bacteria"/>
</dbReference>
<comment type="pathway">
    <text evidence="4 14">Cofactor biosynthesis; riboflavin biosynthesis; 2-hydroxy-3-oxobutyl phosphate from D-ribulose 5-phosphate: step 1/1.</text>
</comment>
<dbReference type="Gene3D" id="3.90.870.10">
    <property type="entry name" value="DHBP synthase"/>
    <property type="match status" value="1"/>
</dbReference>
<dbReference type="HAMAP" id="MF_00180">
    <property type="entry name" value="RibB"/>
    <property type="match status" value="1"/>
</dbReference>
<feature type="binding site" evidence="14">
    <location>
        <begin position="140"/>
        <end position="144"/>
    </location>
    <ligand>
        <name>D-ribulose 5-phosphate</name>
        <dbReference type="ChEBI" id="CHEBI:58121"/>
    </ligand>
</feature>
<feature type="binding site" evidence="14">
    <location>
        <position position="28"/>
    </location>
    <ligand>
        <name>Mg(2+)</name>
        <dbReference type="ChEBI" id="CHEBI:18420"/>
        <label>2</label>
    </ligand>
</feature>
<comment type="cofactor">
    <cofactor evidence="2">
        <name>Mn(2+)</name>
        <dbReference type="ChEBI" id="CHEBI:29035"/>
    </cofactor>
</comment>
<dbReference type="InterPro" id="IPR000422">
    <property type="entry name" value="DHBP_synthase_RibB"/>
</dbReference>
<dbReference type="FunFam" id="3.90.870.10:FF:000001">
    <property type="entry name" value="Riboflavin biosynthesis protein RibBA"/>
    <property type="match status" value="1"/>
</dbReference>
<organism evidence="16 17">
    <name type="scientific">Thiomicrospira aerophila AL3</name>
    <dbReference type="NCBI Taxonomy" id="717772"/>
    <lineage>
        <taxon>Bacteria</taxon>
        <taxon>Pseudomonadati</taxon>
        <taxon>Pseudomonadota</taxon>
        <taxon>Gammaproteobacteria</taxon>
        <taxon>Thiotrichales</taxon>
        <taxon>Piscirickettsiaceae</taxon>
        <taxon>Thiomicrospira</taxon>
    </lineage>
</organism>
<dbReference type="InterPro" id="IPR032677">
    <property type="entry name" value="GTP_cyclohydro_II"/>
</dbReference>
<keyword evidence="17" id="KW-1185">Reference proteome</keyword>
<comment type="function">
    <text evidence="3 14">Catalyzes the conversion of D-ribulose 5-phosphate to formate and 3,4-dihydroxy-2-butanone 4-phosphate.</text>
</comment>
<dbReference type="KEGG" id="tao:THIAE_03725"/>
<protein>
    <recommendedName>
        <fullName evidence="8 14">3,4-dihydroxy-2-butanone 4-phosphate synthase</fullName>
        <shortName evidence="14">DHBP synthase</shortName>
        <ecNumber evidence="7 14">4.1.99.12</ecNumber>
    </recommendedName>
</protein>
<dbReference type="NCBIfam" id="NF010626">
    <property type="entry name" value="PRK14019.1"/>
    <property type="match status" value="1"/>
</dbReference>
<evidence type="ECO:0000256" key="10">
    <source>
        <dbReference type="ARBA" id="ARBA00022723"/>
    </source>
</evidence>
<dbReference type="Pfam" id="PF00925">
    <property type="entry name" value="GTP_cyclohydro2"/>
    <property type="match status" value="1"/>
</dbReference>
<accession>W0DUP7</accession>
<comment type="subunit">
    <text evidence="14">Homodimer.</text>
</comment>
<dbReference type="eggNOG" id="COG0807">
    <property type="taxonomic scope" value="Bacteria"/>
</dbReference>
<evidence type="ECO:0000256" key="12">
    <source>
        <dbReference type="ARBA" id="ARBA00023211"/>
    </source>
</evidence>
<evidence type="ECO:0000256" key="1">
    <source>
        <dbReference type="ARBA" id="ARBA00000141"/>
    </source>
</evidence>
<evidence type="ECO:0000313" key="17">
    <source>
        <dbReference type="Proteomes" id="UP000005380"/>
    </source>
</evidence>
<dbReference type="SUPFAM" id="SSF142695">
    <property type="entry name" value="RibA-like"/>
    <property type="match status" value="1"/>
</dbReference>
<evidence type="ECO:0000313" key="16">
    <source>
        <dbReference type="EMBL" id="AHF01018.1"/>
    </source>
</evidence>
<dbReference type="EC" id="4.1.99.12" evidence="7 14"/>
<feature type="binding site" evidence="14">
    <location>
        <begin position="27"/>
        <end position="28"/>
    </location>
    <ligand>
        <name>D-ribulose 5-phosphate</name>
        <dbReference type="ChEBI" id="CHEBI:58121"/>
    </ligand>
</feature>
<dbReference type="SUPFAM" id="SSF55821">
    <property type="entry name" value="YrdC/RibB"/>
    <property type="match status" value="1"/>
</dbReference>
<feature type="site" description="Essential for catalytic activity" evidence="14">
    <location>
        <position position="126"/>
    </location>
</feature>
<gene>
    <name evidence="14" type="primary">ribB</name>
    <name evidence="16" type="ORF">THIAE_03725</name>
</gene>
<dbReference type="EMBL" id="CP007030">
    <property type="protein sequence ID" value="AHF01018.1"/>
    <property type="molecule type" value="Genomic_DNA"/>
</dbReference>
<dbReference type="Gene3D" id="3.40.50.10990">
    <property type="entry name" value="GTP cyclohydrolase II"/>
    <property type="match status" value="1"/>
</dbReference>
<reference evidence="16 17" key="1">
    <citation type="submission" date="2013-12" db="EMBL/GenBank/DDBJ databases">
        <authorList>
            <consortium name="DOE Joint Genome Institute"/>
            <person name="Kappler U."/>
            <person name="Huntemann M."/>
            <person name="Han J."/>
            <person name="Chen A."/>
            <person name="Kyrpides N."/>
            <person name="Mavromatis K."/>
            <person name="Markowitz V."/>
            <person name="Palaniappan K."/>
            <person name="Ivanova N."/>
            <person name="Schaumberg A."/>
            <person name="Pati A."/>
            <person name="Liolios K."/>
            <person name="Nordberg H.P."/>
            <person name="Cantor M.N."/>
            <person name="Hua S.X."/>
            <person name="Woyke T."/>
        </authorList>
    </citation>
    <scope>NUCLEOTIDE SEQUENCE [LARGE SCALE GENOMIC DNA]</scope>
    <source>
        <strain evidence="17">AL2</strain>
    </source>
</reference>
<comment type="similarity">
    <text evidence="6">In the C-terminal section; belongs to the GTP cyclohydrolase II family.</text>
</comment>
<keyword evidence="13 14" id="KW-0456">Lyase</keyword>
<keyword evidence="9 14" id="KW-0686">Riboflavin biosynthesis</keyword>
<evidence type="ECO:0000259" key="15">
    <source>
        <dbReference type="Pfam" id="PF00925"/>
    </source>
</evidence>
<evidence type="ECO:0000256" key="5">
    <source>
        <dbReference type="ARBA" id="ARBA00005520"/>
    </source>
</evidence>
<comment type="catalytic activity">
    <reaction evidence="1 14">
        <text>D-ribulose 5-phosphate = (2S)-2-hydroxy-3-oxobutyl phosphate + formate + H(+)</text>
        <dbReference type="Rhea" id="RHEA:18457"/>
        <dbReference type="ChEBI" id="CHEBI:15378"/>
        <dbReference type="ChEBI" id="CHEBI:15740"/>
        <dbReference type="ChEBI" id="CHEBI:58121"/>
        <dbReference type="ChEBI" id="CHEBI:58830"/>
        <dbReference type="EC" id="4.1.99.12"/>
    </reaction>
</comment>
<dbReference type="InParanoid" id="W0DUP7"/>